<dbReference type="PANTHER" id="PTHR15298:SF1">
    <property type="entry name" value="GLYCINE N-ACYLTRANSFERASE-LIKE PROTEIN"/>
    <property type="match status" value="1"/>
</dbReference>
<organism evidence="2 3">
    <name type="scientific">Mesorhabditis belari</name>
    <dbReference type="NCBI Taxonomy" id="2138241"/>
    <lineage>
        <taxon>Eukaryota</taxon>
        <taxon>Metazoa</taxon>
        <taxon>Ecdysozoa</taxon>
        <taxon>Nematoda</taxon>
        <taxon>Chromadorea</taxon>
        <taxon>Rhabditida</taxon>
        <taxon>Rhabditina</taxon>
        <taxon>Rhabditomorpha</taxon>
        <taxon>Rhabditoidea</taxon>
        <taxon>Rhabditidae</taxon>
        <taxon>Mesorhabditinae</taxon>
        <taxon>Mesorhabditis</taxon>
    </lineage>
</organism>
<reference evidence="3" key="1">
    <citation type="submission" date="2024-02" db="UniProtKB">
        <authorList>
            <consortium name="WormBaseParasite"/>
        </authorList>
    </citation>
    <scope>IDENTIFICATION</scope>
</reference>
<dbReference type="GO" id="GO:0047961">
    <property type="term" value="F:glycine N-acyltransferase activity"/>
    <property type="evidence" value="ECO:0007669"/>
    <property type="project" value="InterPro"/>
</dbReference>
<dbReference type="Gene3D" id="3.40.630.30">
    <property type="match status" value="1"/>
</dbReference>
<dbReference type="WBParaSite" id="MBELARI_LOCUS18264">
    <property type="protein sequence ID" value="MBELARI_LOCUS18264"/>
    <property type="gene ID" value="MBELARI_LOCUS18264"/>
</dbReference>
<comment type="similarity">
    <text evidence="1">Belongs to the glycine N-acyltransferase family.</text>
</comment>
<accession>A0AAF3EVP2</accession>
<dbReference type="GO" id="GO:0005739">
    <property type="term" value="C:mitochondrion"/>
    <property type="evidence" value="ECO:0007669"/>
    <property type="project" value="InterPro"/>
</dbReference>
<evidence type="ECO:0000313" key="3">
    <source>
        <dbReference type="WBParaSite" id="MBELARI_LOCUS18264"/>
    </source>
</evidence>
<dbReference type="AlphaFoldDB" id="A0AAF3EVP2"/>
<keyword evidence="1" id="KW-0012">Acyltransferase</keyword>
<dbReference type="Proteomes" id="UP000887575">
    <property type="component" value="Unassembled WGS sequence"/>
</dbReference>
<keyword evidence="1" id="KW-0808">Transferase</keyword>
<dbReference type="EC" id="2.3.1.-" evidence="1"/>
<dbReference type="PANTHER" id="PTHR15298">
    <property type="entry name" value="L-COA N-ACYLTRANSFERASE-RELATED"/>
    <property type="match status" value="1"/>
</dbReference>
<protein>
    <recommendedName>
        <fullName evidence="1">Glycine N-acyltransferase-like protein</fullName>
        <ecNumber evidence="1">2.3.1.-</ecNumber>
    </recommendedName>
</protein>
<proteinExistence type="inferred from homology"/>
<dbReference type="InterPro" id="IPR016181">
    <property type="entry name" value="Acyl_CoA_acyltransferase"/>
</dbReference>
<dbReference type="InterPro" id="IPR010313">
    <property type="entry name" value="Glycine_N-acyltransferase"/>
</dbReference>
<evidence type="ECO:0000256" key="1">
    <source>
        <dbReference type="RuleBase" id="RU368002"/>
    </source>
</evidence>
<name>A0AAF3EVP2_9BILA</name>
<sequence>MNTFYESSADFTAALKKVEKHSKMKLFQSTIRLHLVKGIPTSHYYLYSQEGDDFEYWIGINVWSKVCHIQVGRSGKFSEKAFQSFFTFVFKEKRGIDELCDALYMNCNGDPLCVAAIEKFANSIGIETPRHTRCWMYAFHRSINIPKYHLPEGFTVDSIQEKDVGLVARTWIFKSPTEEERIRLRLKNLETVCIRATNGDAAAFIMLESNGMIVHAFVLEEYRGKRLRDALFFVLAQNARDRFGIEPYFCTVKPNLLMDRWVKDEWKVLDEDGEHESMDFLPLTIDNEAIERIQSF</sequence>
<dbReference type="SUPFAM" id="SSF55729">
    <property type="entry name" value="Acyl-CoA N-acyltransferases (Nat)"/>
    <property type="match status" value="1"/>
</dbReference>
<evidence type="ECO:0000313" key="2">
    <source>
        <dbReference type="Proteomes" id="UP000887575"/>
    </source>
</evidence>
<keyword evidence="2" id="KW-1185">Reference proteome</keyword>